<dbReference type="EC" id="5.3.1.24" evidence="3 9"/>
<dbReference type="EMBL" id="CADCWF010000372">
    <property type="protein sequence ID" value="CAA9584766.1"/>
    <property type="molecule type" value="Genomic_DNA"/>
</dbReference>
<keyword evidence="8 9" id="KW-0413">Isomerase</keyword>
<dbReference type="PANTHER" id="PTHR42894:SF1">
    <property type="entry name" value="N-(5'-PHOSPHORIBOSYL)ANTHRANILATE ISOMERASE"/>
    <property type="match status" value="1"/>
</dbReference>
<evidence type="ECO:0000256" key="5">
    <source>
        <dbReference type="ARBA" id="ARBA00022605"/>
    </source>
</evidence>
<evidence type="ECO:0000256" key="2">
    <source>
        <dbReference type="ARBA" id="ARBA00004664"/>
    </source>
</evidence>
<dbReference type="InterPro" id="IPR013785">
    <property type="entry name" value="Aldolase_TIM"/>
</dbReference>
<feature type="domain" description="N-(5'phosphoribosyl) anthranilate isomerase (PRAI)" evidence="10">
    <location>
        <begin position="18"/>
        <end position="224"/>
    </location>
</feature>
<comment type="pathway">
    <text evidence="2 9">Amino-acid biosynthesis; L-tryptophan biosynthesis; L-tryptophan from chorismate: step 3/5.</text>
</comment>
<name>A0A6J4VPZ5_9BACT</name>
<protein>
    <recommendedName>
        <fullName evidence="4 9">N-(5'-phosphoribosyl)anthranilate isomerase</fullName>
        <shortName evidence="9">PRAI</shortName>
        <ecNumber evidence="3 9">5.3.1.24</ecNumber>
    </recommendedName>
</protein>
<keyword evidence="5 9" id="KW-0028">Amino-acid biosynthesis</keyword>
<keyword evidence="7 9" id="KW-0057">Aromatic amino acid biosynthesis</keyword>
<dbReference type="UniPathway" id="UPA00035">
    <property type="reaction ID" value="UER00042"/>
</dbReference>
<evidence type="ECO:0000259" key="10">
    <source>
        <dbReference type="Pfam" id="PF00697"/>
    </source>
</evidence>
<evidence type="ECO:0000313" key="11">
    <source>
        <dbReference type="EMBL" id="CAA9584766.1"/>
    </source>
</evidence>
<dbReference type="SUPFAM" id="SSF51366">
    <property type="entry name" value="Ribulose-phoshate binding barrel"/>
    <property type="match status" value="1"/>
</dbReference>
<dbReference type="InterPro" id="IPR011060">
    <property type="entry name" value="RibuloseP-bd_barrel"/>
</dbReference>
<evidence type="ECO:0000256" key="8">
    <source>
        <dbReference type="ARBA" id="ARBA00023235"/>
    </source>
</evidence>
<dbReference type="HAMAP" id="MF_00135">
    <property type="entry name" value="PRAI"/>
    <property type="match status" value="1"/>
</dbReference>
<comment type="similarity">
    <text evidence="9">Belongs to the TrpF family.</text>
</comment>
<gene>
    <name evidence="9" type="primary">trpF</name>
    <name evidence="11" type="ORF">AVDCRST_MAG59-5319</name>
</gene>
<keyword evidence="6 9" id="KW-0822">Tryptophan biosynthesis</keyword>
<evidence type="ECO:0000256" key="4">
    <source>
        <dbReference type="ARBA" id="ARBA00022272"/>
    </source>
</evidence>
<evidence type="ECO:0000256" key="1">
    <source>
        <dbReference type="ARBA" id="ARBA00001164"/>
    </source>
</evidence>
<dbReference type="CDD" id="cd00405">
    <property type="entry name" value="PRAI"/>
    <property type="match status" value="1"/>
</dbReference>
<dbReference type="Gene3D" id="3.20.20.70">
    <property type="entry name" value="Aldolase class I"/>
    <property type="match status" value="1"/>
</dbReference>
<proteinExistence type="inferred from homology"/>
<dbReference type="GO" id="GO:0000162">
    <property type="term" value="P:L-tryptophan biosynthetic process"/>
    <property type="evidence" value="ECO:0007669"/>
    <property type="project" value="UniProtKB-UniRule"/>
</dbReference>
<evidence type="ECO:0000256" key="6">
    <source>
        <dbReference type="ARBA" id="ARBA00022822"/>
    </source>
</evidence>
<comment type="catalytic activity">
    <reaction evidence="1 9">
        <text>N-(5-phospho-beta-D-ribosyl)anthranilate = 1-(2-carboxyphenylamino)-1-deoxy-D-ribulose 5-phosphate</text>
        <dbReference type="Rhea" id="RHEA:21540"/>
        <dbReference type="ChEBI" id="CHEBI:18277"/>
        <dbReference type="ChEBI" id="CHEBI:58613"/>
        <dbReference type="EC" id="5.3.1.24"/>
    </reaction>
</comment>
<accession>A0A6J4VPZ5</accession>
<organism evidence="11">
    <name type="scientific">uncultured Thermomicrobiales bacterium</name>
    <dbReference type="NCBI Taxonomy" id="1645740"/>
    <lineage>
        <taxon>Bacteria</taxon>
        <taxon>Pseudomonadati</taxon>
        <taxon>Thermomicrobiota</taxon>
        <taxon>Thermomicrobia</taxon>
        <taxon>Thermomicrobiales</taxon>
        <taxon>environmental samples</taxon>
    </lineage>
</organism>
<evidence type="ECO:0000256" key="7">
    <source>
        <dbReference type="ARBA" id="ARBA00023141"/>
    </source>
</evidence>
<dbReference type="InterPro" id="IPR001240">
    <property type="entry name" value="PRAI_dom"/>
</dbReference>
<evidence type="ECO:0000256" key="3">
    <source>
        <dbReference type="ARBA" id="ARBA00012572"/>
    </source>
</evidence>
<dbReference type="InterPro" id="IPR044643">
    <property type="entry name" value="TrpF_fam"/>
</dbReference>
<reference evidence="11" key="1">
    <citation type="submission" date="2020-02" db="EMBL/GenBank/DDBJ databases">
        <authorList>
            <person name="Meier V. D."/>
        </authorList>
    </citation>
    <scope>NUCLEOTIDE SEQUENCE</scope>
    <source>
        <strain evidence="11">AVDCRST_MAG59</strain>
    </source>
</reference>
<evidence type="ECO:0000256" key="9">
    <source>
        <dbReference type="HAMAP-Rule" id="MF_00135"/>
    </source>
</evidence>
<dbReference type="GO" id="GO:0004640">
    <property type="term" value="F:phosphoribosylanthranilate isomerase activity"/>
    <property type="evidence" value="ECO:0007669"/>
    <property type="project" value="UniProtKB-UniRule"/>
</dbReference>
<dbReference type="AlphaFoldDB" id="A0A6J4VPZ5"/>
<sequence length="242" mass="24796">MAVEALGIGRIGASGLIKVCGLREPEHAVAAAQAGADLLGFVFAPARRQVSAKQAKRCIDAARQAIGAERSLLSVGVFVDAPATEIEETASEAGFDLVQLHGSEAPGFPAGLSLPSIRAFKPRPAVALSETAELIAPHFSTGRPPIALLIDGFHPTSTGGTGARADWSLARAVSLRWPMLLAGGLTPENVAEAIGSARPSGVDVSSGVERDGTKDPERIAAFVAAAKAAFEMLDVNAGSAER</sequence>
<dbReference type="PANTHER" id="PTHR42894">
    <property type="entry name" value="N-(5'-PHOSPHORIBOSYL)ANTHRANILATE ISOMERASE"/>
    <property type="match status" value="1"/>
</dbReference>
<dbReference type="Pfam" id="PF00697">
    <property type="entry name" value="PRAI"/>
    <property type="match status" value="1"/>
</dbReference>